<reference evidence="1" key="1">
    <citation type="submission" date="2021-12" db="EMBL/GenBank/DDBJ databases">
        <title>Description of Gramella crocea sp. nov., a new bacterium isolated from activated sludge.</title>
        <authorList>
            <person name="Zhang X."/>
        </authorList>
    </citation>
    <scope>NUCLEOTIDE SEQUENCE</scope>
    <source>
        <strain evidence="1">YB25</strain>
    </source>
</reference>
<dbReference type="EMBL" id="JAJSON010000014">
    <property type="protein sequence ID" value="MCG9971012.1"/>
    <property type="molecule type" value="Genomic_DNA"/>
</dbReference>
<dbReference type="AlphaFoldDB" id="A0A9X2A6Y7"/>
<organism evidence="1 2">
    <name type="scientific">Christiangramia crocea</name>
    <dbReference type="NCBI Taxonomy" id="2904124"/>
    <lineage>
        <taxon>Bacteria</taxon>
        <taxon>Pseudomonadati</taxon>
        <taxon>Bacteroidota</taxon>
        <taxon>Flavobacteriia</taxon>
        <taxon>Flavobacteriales</taxon>
        <taxon>Flavobacteriaceae</taxon>
        <taxon>Christiangramia</taxon>
    </lineage>
</organism>
<dbReference type="Proteomes" id="UP001139344">
    <property type="component" value="Unassembled WGS sequence"/>
</dbReference>
<sequence length="100" mass="11814">MEKYNYDYAVGKPSANIQVINEGTEYEHRIGNYIFEKGEVHIYADPKIITFSMLFKGRHYNQTVSDFKKEFTDLGLKRMAGKFGRRTLEKVLIWDKKIKD</sequence>
<dbReference type="RefSeq" id="WP_240096888.1">
    <property type="nucleotide sequence ID" value="NZ_JAJSON010000014.1"/>
</dbReference>
<name>A0A9X2A6Y7_9FLAO</name>
<accession>A0A9X2A6Y7</accession>
<gene>
    <name evidence="1" type="ORF">LU635_05125</name>
</gene>
<evidence type="ECO:0000313" key="1">
    <source>
        <dbReference type="EMBL" id="MCG9971012.1"/>
    </source>
</evidence>
<comment type="caution">
    <text evidence="1">The sequence shown here is derived from an EMBL/GenBank/DDBJ whole genome shotgun (WGS) entry which is preliminary data.</text>
</comment>
<evidence type="ECO:0000313" key="2">
    <source>
        <dbReference type="Proteomes" id="UP001139344"/>
    </source>
</evidence>
<proteinExistence type="predicted"/>
<protein>
    <submittedName>
        <fullName evidence="1">Uncharacterized protein</fullName>
    </submittedName>
</protein>
<keyword evidence="2" id="KW-1185">Reference proteome</keyword>